<proteinExistence type="predicted"/>
<dbReference type="EMBL" id="NFKM01000020">
    <property type="protein sequence ID" value="OUP57568.1"/>
    <property type="molecule type" value="Genomic_DNA"/>
</dbReference>
<dbReference type="InterPro" id="IPR006439">
    <property type="entry name" value="HAD-SF_hydro_IA"/>
</dbReference>
<dbReference type="GO" id="GO:0016791">
    <property type="term" value="F:phosphatase activity"/>
    <property type="evidence" value="ECO:0007669"/>
    <property type="project" value="TreeGrafter"/>
</dbReference>
<dbReference type="InterPro" id="IPR023198">
    <property type="entry name" value="PGP-like_dom2"/>
</dbReference>
<dbReference type="NCBIfam" id="TIGR01509">
    <property type="entry name" value="HAD-SF-IA-v3"/>
    <property type="match status" value="1"/>
</dbReference>
<gene>
    <name evidence="1" type="ORF">B5F14_08795</name>
</gene>
<dbReference type="InterPro" id="IPR036412">
    <property type="entry name" value="HAD-like_sf"/>
</dbReference>
<dbReference type="Pfam" id="PF13419">
    <property type="entry name" value="HAD_2"/>
    <property type="match status" value="1"/>
</dbReference>
<evidence type="ECO:0000313" key="2">
    <source>
        <dbReference type="Proteomes" id="UP000195447"/>
    </source>
</evidence>
<sequence>MTMIKAVIFDMDGLMFNTEIMFKKQFRQALDKADIHCPDSVIERMIGCDSREIIEFENTYPGISDVMSYCQKTRVNFFFEFFKNPGDANMPGLYELIQYLEKKPMDYAIASSSAKEDILKFINYAGFELHPKQIVSGKEGFPSKPAPDIFLATAKRMGYKPEECLVLEDSKHGITAAFKAGMKSIFIPDQIKPDEEMKKYIQETRNNLSEVIEYLERNA</sequence>
<dbReference type="SUPFAM" id="SSF56784">
    <property type="entry name" value="HAD-like"/>
    <property type="match status" value="1"/>
</dbReference>
<dbReference type="InterPro" id="IPR041492">
    <property type="entry name" value="HAD_2"/>
</dbReference>
<dbReference type="AlphaFoldDB" id="A0A1Y4LLI7"/>
<dbReference type="Gene3D" id="3.40.50.1000">
    <property type="entry name" value="HAD superfamily/HAD-like"/>
    <property type="match status" value="1"/>
</dbReference>
<dbReference type="SFLD" id="SFLDS00003">
    <property type="entry name" value="Haloacid_Dehalogenase"/>
    <property type="match status" value="1"/>
</dbReference>
<dbReference type="CDD" id="cd07505">
    <property type="entry name" value="HAD_BPGM-like"/>
    <property type="match status" value="1"/>
</dbReference>
<evidence type="ECO:0000313" key="1">
    <source>
        <dbReference type="EMBL" id="OUP57568.1"/>
    </source>
</evidence>
<dbReference type="Gene3D" id="1.10.150.240">
    <property type="entry name" value="Putative phosphatase, domain 2"/>
    <property type="match status" value="1"/>
</dbReference>
<dbReference type="Proteomes" id="UP000195447">
    <property type="component" value="Unassembled WGS sequence"/>
</dbReference>
<accession>A0A1Y4LLI7</accession>
<dbReference type="PANTHER" id="PTHR18901:SF38">
    <property type="entry name" value="PSEUDOURIDINE-5'-PHOSPHATASE"/>
    <property type="match status" value="1"/>
</dbReference>
<dbReference type="PANTHER" id="PTHR18901">
    <property type="entry name" value="2-DEOXYGLUCOSE-6-PHOSPHATE PHOSPHATASE 2"/>
    <property type="match status" value="1"/>
</dbReference>
<organism evidence="1 2">
    <name type="scientific">Faecalitalea cylindroides</name>
    <dbReference type="NCBI Taxonomy" id="39483"/>
    <lineage>
        <taxon>Bacteria</taxon>
        <taxon>Bacillati</taxon>
        <taxon>Bacillota</taxon>
        <taxon>Erysipelotrichia</taxon>
        <taxon>Erysipelotrichales</taxon>
        <taxon>Erysipelotrichaceae</taxon>
        <taxon>Faecalitalea</taxon>
    </lineage>
</organism>
<reference evidence="2" key="1">
    <citation type="submission" date="2017-04" db="EMBL/GenBank/DDBJ databases">
        <title>Function of individual gut microbiota members based on whole genome sequencing of pure cultures obtained from chicken caecum.</title>
        <authorList>
            <person name="Medvecky M."/>
            <person name="Cejkova D."/>
            <person name="Polansky O."/>
            <person name="Karasova D."/>
            <person name="Kubasova T."/>
            <person name="Cizek A."/>
            <person name="Rychlik I."/>
        </authorList>
    </citation>
    <scope>NUCLEOTIDE SEQUENCE [LARGE SCALE GENOMIC DNA]</scope>
    <source>
        <strain evidence="2">An178</strain>
    </source>
</reference>
<dbReference type="InterPro" id="IPR023214">
    <property type="entry name" value="HAD_sf"/>
</dbReference>
<name>A0A1Y4LLI7_9FIRM</name>
<comment type="caution">
    <text evidence="1">The sequence shown here is derived from an EMBL/GenBank/DDBJ whole genome shotgun (WGS) entry which is preliminary data.</text>
</comment>
<evidence type="ECO:0008006" key="3">
    <source>
        <dbReference type="Google" id="ProtNLM"/>
    </source>
</evidence>
<keyword evidence="2" id="KW-1185">Reference proteome</keyword>
<dbReference type="SFLD" id="SFLDG01129">
    <property type="entry name" value="C1.5:_HAD__Beta-PGM__Phosphata"/>
    <property type="match status" value="1"/>
</dbReference>
<protein>
    <recommendedName>
        <fullName evidence="3">Hydrolase</fullName>
    </recommendedName>
</protein>